<dbReference type="InterPro" id="IPR001345">
    <property type="entry name" value="PG/BPGM_mutase_AS"/>
</dbReference>
<proteinExistence type="predicted"/>
<dbReference type="InterPro" id="IPR013078">
    <property type="entry name" value="His_Pase_superF_clade-1"/>
</dbReference>
<dbReference type="GO" id="GO:0005737">
    <property type="term" value="C:cytoplasm"/>
    <property type="evidence" value="ECO:0007669"/>
    <property type="project" value="TreeGrafter"/>
</dbReference>
<evidence type="ECO:0000256" key="2">
    <source>
        <dbReference type="ARBA" id="ARBA00023235"/>
    </source>
</evidence>
<dbReference type="SMART" id="SM00855">
    <property type="entry name" value="PGAM"/>
    <property type="match status" value="1"/>
</dbReference>
<dbReference type="InterPro" id="IPR029033">
    <property type="entry name" value="His_PPase_superfam"/>
</dbReference>
<dbReference type="InterPro" id="IPR050275">
    <property type="entry name" value="PGM_Phosphatase"/>
</dbReference>
<dbReference type="SUPFAM" id="SSF53254">
    <property type="entry name" value="Phosphoglycerate mutase-like"/>
    <property type="match status" value="1"/>
</dbReference>
<dbReference type="PANTHER" id="PTHR48100">
    <property type="entry name" value="BROAD-SPECIFICITY PHOSPHATASE YOR283W-RELATED"/>
    <property type="match status" value="1"/>
</dbReference>
<dbReference type="PANTHER" id="PTHR48100:SF1">
    <property type="entry name" value="HISTIDINE PHOSPHATASE FAMILY PROTEIN-RELATED"/>
    <property type="match status" value="1"/>
</dbReference>
<name>A0A9J6P274_9CLOT</name>
<accession>A0A9J6P274</accession>
<organism evidence="5 6">
    <name type="scientific">Oceanirhabdus seepicola</name>
    <dbReference type="NCBI Taxonomy" id="2828781"/>
    <lineage>
        <taxon>Bacteria</taxon>
        <taxon>Bacillati</taxon>
        <taxon>Bacillota</taxon>
        <taxon>Clostridia</taxon>
        <taxon>Eubacteriales</taxon>
        <taxon>Clostridiaceae</taxon>
        <taxon>Oceanirhabdus</taxon>
    </lineage>
</organism>
<dbReference type="GO" id="GO:0016791">
    <property type="term" value="F:phosphatase activity"/>
    <property type="evidence" value="ECO:0007669"/>
    <property type="project" value="TreeGrafter"/>
</dbReference>
<comment type="caution">
    <text evidence="5">The sequence shown here is derived from an EMBL/GenBank/DDBJ whole genome shotgun (WGS) entry which is preliminary data.</text>
</comment>
<evidence type="ECO:0000313" key="6">
    <source>
        <dbReference type="Proteomes" id="UP001056429"/>
    </source>
</evidence>
<sequence length="211" mass="24576">MGKIYLTRHGETIWNTEGRLQGWNDSSLTENGVRQAEWLYERLKEEKIDYIYSSTSGRAYETAKILNKDWGLEIKTSNDLREIGLGEWQGLNQQELREKYGEMVDIYWTTPSKYINNSGETFQDVINRTEKFLSNIIKEHIDDNILVVTHTVALKGMLLKLEGKDLDDIWGEPFIKQTSLTIIDHDGTNMNIEVHADASHHKEEYIKNPHY</sequence>
<keyword evidence="6" id="KW-1185">Reference proteome</keyword>
<protein>
    <submittedName>
        <fullName evidence="5">Histidine phosphatase family protein</fullName>
    </submittedName>
</protein>
<evidence type="ECO:0000256" key="3">
    <source>
        <dbReference type="PIRSR" id="PIRSR613078-1"/>
    </source>
</evidence>
<evidence type="ECO:0000313" key="5">
    <source>
        <dbReference type="EMBL" id="MCM1989608.1"/>
    </source>
</evidence>
<dbReference type="AlphaFoldDB" id="A0A9J6P274"/>
<keyword evidence="1" id="KW-0324">Glycolysis</keyword>
<dbReference type="Gene3D" id="3.40.50.1240">
    <property type="entry name" value="Phosphoglycerate mutase-like"/>
    <property type="match status" value="1"/>
</dbReference>
<gene>
    <name evidence="5" type="ORF">KDK92_07645</name>
</gene>
<evidence type="ECO:0000256" key="1">
    <source>
        <dbReference type="ARBA" id="ARBA00023152"/>
    </source>
</evidence>
<keyword evidence="2" id="KW-0413">Isomerase</keyword>
<dbReference type="EMBL" id="JAGSOJ010000002">
    <property type="protein sequence ID" value="MCM1989608.1"/>
    <property type="molecule type" value="Genomic_DNA"/>
</dbReference>
<reference evidence="5" key="2">
    <citation type="submission" date="2021-04" db="EMBL/GenBank/DDBJ databases">
        <authorList>
            <person name="Dong X."/>
        </authorList>
    </citation>
    <scope>NUCLEOTIDE SEQUENCE</scope>
    <source>
        <strain evidence="5">ZWT</strain>
    </source>
</reference>
<dbReference type="PROSITE" id="PS00175">
    <property type="entry name" value="PG_MUTASE"/>
    <property type="match status" value="1"/>
</dbReference>
<dbReference type="Pfam" id="PF00300">
    <property type="entry name" value="His_Phos_1"/>
    <property type="match status" value="1"/>
</dbReference>
<feature type="active site" description="Tele-phosphohistidine intermediate" evidence="3">
    <location>
        <position position="9"/>
    </location>
</feature>
<dbReference type="CDD" id="cd07067">
    <property type="entry name" value="HP_PGM_like"/>
    <property type="match status" value="1"/>
</dbReference>
<feature type="binding site" evidence="4">
    <location>
        <begin position="8"/>
        <end position="15"/>
    </location>
    <ligand>
        <name>substrate</name>
    </ligand>
</feature>
<feature type="binding site" evidence="4">
    <location>
        <position position="58"/>
    </location>
    <ligand>
        <name>substrate</name>
    </ligand>
</feature>
<dbReference type="Proteomes" id="UP001056429">
    <property type="component" value="Unassembled WGS sequence"/>
</dbReference>
<evidence type="ECO:0000256" key="4">
    <source>
        <dbReference type="PIRSR" id="PIRSR613078-2"/>
    </source>
</evidence>
<feature type="active site" description="Proton donor/acceptor" evidence="3">
    <location>
        <position position="82"/>
    </location>
</feature>
<dbReference type="RefSeq" id="WP_250858639.1">
    <property type="nucleotide sequence ID" value="NZ_JAGSOJ010000002.1"/>
</dbReference>
<reference evidence="5" key="1">
    <citation type="journal article" date="2021" name="mSystems">
        <title>Bacteria and Archaea Synergistically Convert Glycine Betaine to Biogenic Methane in the Formosa Cold Seep of the South China Sea.</title>
        <authorList>
            <person name="Li L."/>
            <person name="Zhang W."/>
            <person name="Zhang S."/>
            <person name="Song L."/>
            <person name="Sun Q."/>
            <person name="Zhang H."/>
            <person name="Xiang H."/>
            <person name="Dong X."/>
        </authorList>
    </citation>
    <scope>NUCLEOTIDE SEQUENCE</scope>
    <source>
        <strain evidence="5">ZWT</strain>
    </source>
</reference>